<evidence type="ECO:0000313" key="1">
    <source>
        <dbReference type="EMBL" id="EIW75751.1"/>
    </source>
</evidence>
<gene>
    <name evidence="1" type="ORF">CONPUDRAFT_140085</name>
</gene>
<keyword evidence="2" id="KW-1185">Reference proteome</keyword>
<dbReference type="OMA" id="GWVNNTE"/>
<name>A0A5M3MAT7_CONPW</name>
<reference evidence="2" key="1">
    <citation type="journal article" date="2012" name="Science">
        <title>The Paleozoic origin of enzymatic lignin decomposition reconstructed from 31 fungal genomes.</title>
        <authorList>
            <person name="Floudas D."/>
            <person name="Binder M."/>
            <person name="Riley R."/>
            <person name="Barry K."/>
            <person name="Blanchette R.A."/>
            <person name="Henrissat B."/>
            <person name="Martinez A.T."/>
            <person name="Otillar R."/>
            <person name="Spatafora J.W."/>
            <person name="Yadav J.S."/>
            <person name="Aerts A."/>
            <person name="Benoit I."/>
            <person name="Boyd A."/>
            <person name="Carlson A."/>
            <person name="Copeland A."/>
            <person name="Coutinho P.M."/>
            <person name="de Vries R.P."/>
            <person name="Ferreira P."/>
            <person name="Findley K."/>
            <person name="Foster B."/>
            <person name="Gaskell J."/>
            <person name="Glotzer D."/>
            <person name="Gorecki P."/>
            <person name="Heitman J."/>
            <person name="Hesse C."/>
            <person name="Hori C."/>
            <person name="Igarashi K."/>
            <person name="Jurgens J.A."/>
            <person name="Kallen N."/>
            <person name="Kersten P."/>
            <person name="Kohler A."/>
            <person name="Kuees U."/>
            <person name="Kumar T.K.A."/>
            <person name="Kuo A."/>
            <person name="LaButti K."/>
            <person name="Larrondo L.F."/>
            <person name="Lindquist E."/>
            <person name="Ling A."/>
            <person name="Lombard V."/>
            <person name="Lucas S."/>
            <person name="Lundell T."/>
            <person name="Martin R."/>
            <person name="McLaughlin D.J."/>
            <person name="Morgenstern I."/>
            <person name="Morin E."/>
            <person name="Murat C."/>
            <person name="Nagy L.G."/>
            <person name="Nolan M."/>
            <person name="Ohm R.A."/>
            <person name="Patyshakuliyeva A."/>
            <person name="Rokas A."/>
            <person name="Ruiz-Duenas F.J."/>
            <person name="Sabat G."/>
            <person name="Salamov A."/>
            <person name="Samejima M."/>
            <person name="Schmutz J."/>
            <person name="Slot J.C."/>
            <person name="St John F."/>
            <person name="Stenlid J."/>
            <person name="Sun H."/>
            <person name="Sun S."/>
            <person name="Syed K."/>
            <person name="Tsang A."/>
            <person name="Wiebenga A."/>
            <person name="Young D."/>
            <person name="Pisabarro A."/>
            <person name="Eastwood D.C."/>
            <person name="Martin F."/>
            <person name="Cullen D."/>
            <person name="Grigoriev I.V."/>
            <person name="Hibbett D.S."/>
        </authorList>
    </citation>
    <scope>NUCLEOTIDE SEQUENCE [LARGE SCALE GENOMIC DNA]</scope>
    <source>
        <strain evidence="2">RWD-64-598 SS2</strain>
    </source>
</reference>
<sequence>MTDIQTAEEKELIAKWNAGDYTAEGWVNNTDGLTEEALNGLAEYNTNKYFNSDNLDEESLLKVSDVDTLALFESFAATAASNAAMSVTTGRVNNVPAVIAEVFNRFAPGFGRFRAVFERQGSAGNARINGQVRWETGGAVSTALGLAVLQNDLPAKPQVVLSATTSGVPPSPRLQFTGPSGNLTFKTTFRGSGRYMA</sequence>
<dbReference type="AlphaFoldDB" id="A0A5M3MAT7"/>
<dbReference type="Proteomes" id="UP000053558">
    <property type="component" value="Unassembled WGS sequence"/>
</dbReference>
<proteinExistence type="predicted"/>
<protein>
    <submittedName>
        <fullName evidence="1">Uncharacterized protein</fullName>
    </submittedName>
</protein>
<dbReference type="OrthoDB" id="3214679at2759"/>
<dbReference type="EMBL" id="JH711588">
    <property type="protein sequence ID" value="EIW75751.1"/>
    <property type="molecule type" value="Genomic_DNA"/>
</dbReference>
<accession>A0A5M3MAT7</accession>
<dbReference type="KEGG" id="cput:CONPUDRAFT_140085"/>
<dbReference type="RefSeq" id="XP_007774427.1">
    <property type="nucleotide sequence ID" value="XM_007776237.1"/>
</dbReference>
<organism evidence="1 2">
    <name type="scientific">Coniophora puteana (strain RWD-64-598)</name>
    <name type="common">Brown rot fungus</name>
    <dbReference type="NCBI Taxonomy" id="741705"/>
    <lineage>
        <taxon>Eukaryota</taxon>
        <taxon>Fungi</taxon>
        <taxon>Dikarya</taxon>
        <taxon>Basidiomycota</taxon>
        <taxon>Agaricomycotina</taxon>
        <taxon>Agaricomycetes</taxon>
        <taxon>Agaricomycetidae</taxon>
        <taxon>Boletales</taxon>
        <taxon>Coniophorineae</taxon>
        <taxon>Coniophoraceae</taxon>
        <taxon>Coniophora</taxon>
    </lineage>
</organism>
<dbReference type="GeneID" id="19201450"/>
<evidence type="ECO:0000313" key="2">
    <source>
        <dbReference type="Proteomes" id="UP000053558"/>
    </source>
</evidence>
<comment type="caution">
    <text evidence="1">The sequence shown here is derived from an EMBL/GenBank/DDBJ whole genome shotgun (WGS) entry which is preliminary data.</text>
</comment>